<evidence type="ECO:0000256" key="2">
    <source>
        <dbReference type="ARBA" id="ARBA00010082"/>
    </source>
</evidence>
<dbReference type="Pfam" id="PF18388">
    <property type="entry name" value="ATG29_N"/>
    <property type="match status" value="1"/>
</dbReference>
<dbReference type="GO" id="GO:0000045">
    <property type="term" value="P:autophagosome assembly"/>
    <property type="evidence" value="ECO:0007669"/>
    <property type="project" value="InterPro"/>
</dbReference>
<keyword evidence="6" id="KW-0072">Autophagy</keyword>
<dbReference type="InterPro" id="IPR040666">
    <property type="entry name" value="Atg29_N"/>
</dbReference>
<keyword evidence="5" id="KW-0653">Protein transport</keyword>
<name>A0A8H2VCH6_9SACH</name>
<evidence type="ECO:0000259" key="7">
    <source>
        <dbReference type="Pfam" id="PF18388"/>
    </source>
</evidence>
<accession>A0A8H2VCH6</accession>
<gene>
    <name evidence="8" type="ORF">KABA2_02S02552</name>
</gene>
<feature type="domain" description="Atg29 N-terminal" evidence="7">
    <location>
        <begin position="7"/>
        <end position="59"/>
    </location>
</feature>
<dbReference type="RefSeq" id="XP_041404746.1">
    <property type="nucleotide sequence ID" value="XM_041548812.1"/>
</dbReference>
<comment type="similarity">
    <text evidence="2">Belongs to the ATG29 family.</text>
</comment>
<evidence type="ECO:0000256" key="4">
    <source>
        <dbReference type="ARBA" id="ARBA00022448"/>
    </source>
</evidence>
<evidence type="ECO:0000313" key="8">
    <source>
        <dbReference type="EMBL" id="CAB4252708.1"/>
    </source>
</evidence>
<dbReference type="InterPro" id="IPR039362">
    <property type="entry name" value="ATG29_sf"/>
</dbReference>
<keyword evidence="9" id="KW-1185">Reference proteome</keyword>
<dbReference type="InterPro" id="IPR039113">
    <property type="entry name" value="ATG29"/>
</dbReference>
<proteinExistence type="inferred from homology"/>
<dbReference type="EMBL" id="CAEFZW010000002">
    <property type="protein sequence ID" value="CAB4252708.1"/>
    <property type="molecule type" value="Genomic_DNA"/>
</dbReference>
<dbReference type="Proteomes" id="UP000644660">
    <property type="component" value="Unassembled WGS sequence"/>
</dbReference>
<sequence>MNNDNTIVYVKVAGPRPANFVDPIPFEWNDEKESQLWKFISKLNSQQDHINWEQLSETFVAPVYFLKNRAYKMFSMRLEQLQQKIENKKKILEGNPKSESVLLTHHVLDSTFESSFLTPTITNVTTKLDNVNFQDPQHTEDDVTDQLVERLQTNKNLNYKTPETAKIIENKTKLNTDNESDSDISSSLSVSKSALEEALMARLNF</sequence>
<evidence type="ECO:0000256" key="1">
    <source>
        <dbReference type="ARBA" id="ARBA00004329"/>
    </source>
</evidence>
<protein>
    <recommendedName>
        <fullName evidence="3">Autophagy-related protein 29</fullName>
    </recommendedName>
</protein>
<dbReference type="Gene3D" id="1.10.10.2570">
    <property type="match status" value="1"/>
</dbReference>
<dbReference type="PANTHER" id="PTHR40012:SF1">
    <property type="entry name" value="AUTOPHAGY-RELATED PROTEIN 29"/>
    <property type="match status" value="1"/>
</dbReference>
<dbReference type="GO" id="GO:0000407">
    <property type="term" value="C:phagophore assembly site"/>
    <property type="evidence" value="ECO:0007669"/>
    <property type="project" value="UniProtKB-SubCell"/>
</dbReference>
<organism evidence="8 9">
    <name type="scientific">Maudiozyma barnettii</name>
    <dbReference type="NCBI Taxonomy" id="61262"/>
    <lineage>
        <taxon>Eukaryota</taxon>
        <taxon>Fungi</taxon>
        <taxon>Dikarya</taxon>
        <taxon>Ascomycota</taxon>
        <taxon>Saccharomycotina</taxon>
        <taxon>Saccharomycetes</taxon>
        <taxon>Saccharomycetales</taxon>
        <taxon>Saccharomycetaceae</taxon>
        <taxon>Maudiozyma</taxon>
    </lineage>
</organism>
<keyword evidence="4" id="KW-0813">Transport</keyword>
<dbReference type="PANTHER" id="PTHR40012">
    <property type="entry name" value="AUTOPHAGY-RELATED PROTEIN 29"/>
    <property type="match status" value="1"/>
</dbReference>
<dbReference type="AlphaFoldDB" id="A0A8H2VCH6"/>
<evidence type="ECO:0000313" key="9">
    <source>
        <dbReference type="Proteomes" id="UP000644660"/>
    </source>
</evidence>
<evidence type="ECO:0000256" key="5">
    <source>
        <dbReference type="ARBA" id="ARBA00022927"/>
    </source>
</evidence>
<evidence type="ECO:0000256" key="6">
    <source>
        <dbReference type="ARBA" id="ARBA00023006"/>
    </source>
</evidence>
<comment type="caution">
    <text evidence="8">The sequence shown here is derived from an EMBL/GenBank/DDBJ whole genome shotgun (WGS) entry which is preliminary data.</text>
</comment>
<evidence type="ECO:0000256" key="3">
    <source>
        <dbReference type="ARBA" id="ARBA00013784"/>
    </source>
</evidence>
<dbReference type="GO" id="GO:0015031">
    <property type="term" value="P:protein transport"/>
    <property type="evidence" value="ECO:0007669"/>
    <property type="project" value="UniProtKB-KW"/>
</dbReference>
<comment type="subcellular location">
    <subcellularLocation>
        <location evidence="1">Preautophagosomal structure</location>
    </subcellularLocation>
</comment>
<dbReference type="GeneID" id="64855842"/>
<reference evidence="8 9" key="1">
    <citation type="submission" date="2020-05" db="EMBL/GenBank/DDBJ databases">
        <authorList>
            <person name="Casaregola S."/>
            <person name="Devillers H."/>
            <person name="Grondin C."/>
        </authorList>
    </citation>
    <scope>NUCLEOTIDE SEQUENCE [LARGE SCALE GENOMIC DNA]</scope>
    <source>
        <strain evidence="8 9">CLIB 1767</strain>
    </source>
</reference>